<evidence type="ECO:0000313" key="3">
    <source>
        <dbReference type="Proteomes" id="UP000729733"/>
    </source>
</evidence>
<organism evidence="2 3">
    <name type="scientific">Waterburya agarophytonicola KI4</name>
    <dbReference type="NCBI Taxonomy" id="2874699"/>
    <lineage>
        <taxon>Bacteria</taxon>
        <taxon>Bacillati</taxon>
        <taxon>Cyanobacteriota</taxon>
        <taxon>Cyanophyceae</taxon>
        <taxon>Pleurocapsales</taxon>
        <taxon>Hyellaceae</taxon>
        <taxon>Waterburya</taxon>
        <taxon>Waterburya agarophytonicola</taxon>
    </lineage>
</organism>
<accession>A0A964BQJ8</accession>
<evidence type="ECO:0000256" key="1">
    <source>
        <dbReference type="SAM" id="SignalP"/>
    </source>
</evidence>
<sequence length="457" mass="50698">MKAIVANVLFGSILGCLSCANSVYAQSQTINPGELNLPPSPIISAKLLSSDKLPIVPQIINLVDRIFTVKKSQEFGFSVDRSAEIIFRDRFSLNLSQDRKLEKLPYTYRDGQGDLILGFQNTFWQSKSQKKYWGVTTIEHWGNNNQPKQKLDLAKLNYTNLAPSLPAGNSMLTVSGGGNENLAKETDTSREFEKFRGAISYHHGIGENVTVGTGFIYEDLLVGFTQLTHDSDRFPLKTTVSLLSKESGGVDFRSHLRFQPTDSFVVNYYHDEDKDKFDANWKIISGLSLIADGNSKQETLSTGIKVALKSEYMSISAKAALDGNNNLQWKLKSEIGGLKFAHSSTQKKSTSQLDLELIESETFGFQCSAFIKHEINPLKQNENQFAVWGTKLESDKKISPHKHLWSINLGYGSSSYGNGLIASGSIALKPNMLLKLSYEEISATSDDNKIKLQIGSK</sequence>
<name>A0A964BQJ8_9CYAN</name>
<dbReference type="Proteomes" id="UP000729733">
    <property type="component" value="Unassembled WGS sequence"/>
</dbReference>
<dbReference type="RefSeq" id="WP_229639560.1">
    <property type="nucleotide sequence ID" value="NZ_JADWDC010000010.1"/>
</dbReference>
<dbReference type="AlphaFoldDB" id="A0A964BQJ8"/>
<evidence type="ECO:0000313" key="2">
    <source>
        <dbReference type="EMBL" id="MCC0176522.1"/>
    </source>
</evidence>
<feature type="signal peptide" evidence="1">
    <location>
        <begin position="1"/>
        <end position="25"/>
    </location>
</feature>
<proteinExistence type="predicted"/>
<gene>
    <name evidence="2" type="ORF">I4641_05955</name>
</gene>
<dbReference type="PROSITE" id="PS51257">
    <property type="entry name" value="PROKAR_LIPOPROTEIN"/>
    <property type="match status" value="1"/>
</dbReference>
<keyword evidence="3" id="KW-1185">Reference proteome</keyword>
<dbReference type="EMBL" id="JADWDC010000010">
    <property type="protein sequence ID" value="MCC0176522.1"/>
    <property type="molecule type" value="Genomic_DNA"/>
</dbReference>
<protein>
    <recommendedName>
        <fullName evidence="4">DUF5723 domain-containing protein</fullName>
    </recommendedName>
</protein>
<reference evidence="2" key="1">
    <citation type="journal article" date="2021" name="Antonie Van Leeuwenhoek">
        <title>Draft genome and description of Waterburya agarophytonicola gen. nov. sp. nov. (Pleurocapsales, Cyanobacteria): a seaweed symbiont.</title>
        <authorList>
            <person name="Bonthond G."/>
            <person name="Shalygin S."/>
            <person name="Bayer T."/>
            <person name="Weinberger F."/>
        </authorList>
    </citation>
    <scope>NUCLEOTIDE SEQUENCE</scope>
    <source>
        <strain evidence="2">KI4</strain>
    </source>
</reference>
<feature type="chain" id="PRO_5037592922" description="DUF5723 domain-containing protein" evidence="1">
    <location>
        <begin position="26"/>
        <end position="457"/>
    </location>
</feature>
<comment type="caution">
    <text evidence="2">The sequence shown here is derived from an EMBL/GenBank/DDBJ whole genome shotgun (WGS) entry which is preliminary data.</text>
</comment>
<keyword evidence="1" id="KW-0732">Signal</keyword>
<evidence type="ECO:0008006" key="4">
    <source>
        <dbReference type="Google" id="ProtNLM"/>
    </source>
</evidence>